<reference evidence="1 2" key="1">
    <citation type="submission" date="2019-05" db="EMBL/GenBank/DDBJ databases">
        <title>Another draft genome of Portunus trituberculatus and its Hox gene families provides insights of decapod evolution.</title>
        <authorList>
            <person name="Jeong J.-H."/>
            <person name="Song I."/>
            <person name="Kim S."/>
            <person name="Choi T."/>
            <person name="Kim D."/>
            <person name="Ryu S."/>
            <person name="Kim W."/>
        </authorList>
    </citation>
    <scope>NUCLEOTIDE SEQUENCE [LARGE SCALE GENOMIC DNA]</scope>
    <source>
        <tissue evidence="1">Muscle</tissue>
    </source>
</reference>
<proteinExistence type="predicted"/>
<comment type="caution">
    <text evidence="1">The sequence shown here is derived from an EMBL/GenBank/DDBJ whole genome shotgun (WGS) entry which is preliminary data.</text>
</comment>
<sequence length="178" mass="20315">MKRLKYEYATDKLANNFWSHLMIIFSVEEKAHLNNQGAKLKNKETKKNSGIGFLEGEKHIAIARRQRRPTATRDYLHPTIPEDLTTPSVRSITLSPDFYRYTRIYPNSKYLLLNSLHLIPVTHSTPKPANPSTHPLSPTTRSRLYISSSMVHKKIFIQSQSSIKATISLVPTPFSPSI</sequence>
<organism evidence="1 2">
    <name type="scientific">Portunus trituberculatus</name>
    <name type="common">Swimming crab</name>
    <name type="synonym">Neptunus trituberculatus</name>
    <dbReference type="NCBI Taxonomy" id="210409"/>
    <lineage>
        <taxon>Eukaryota</taxon>
        <taxon>Metazoa</taxon>
        <taxon>Ecdysozoa</taxon>
        <taxon>Arthropoda</taxon>
        <taxon>Crustacea</taxon>
        <taxon>Multicrustacea</taxon>
        <taxon>Malacostraca</taxon>
        <taxon>Eumalacostraca</taxon>
        <taxon>Eucarida</taxon>
        <taxon>Decapoda</taxon>
        <taxon>Pleocyemata</taxon>
        <taxon>Brachyura</taxon>
        <taxon>Eubrachyura</taxon>
        <taxon>Portunoidea</taxon>
        <taxon>Portunidae</taxon>
        <taxon>Portuninae</taxon>
        <taxon>Portunus</taxon>
    </lineage>
</organism>
<evidence type="ECO:0000313" key="2">
    <source>
        <dbReference type="Proteomes" id="UP000324222"/>
    </source>
</evidence>
<dbReference type="AlphaFoldDB" id="A0A5B7G5C1"/>
<keyword evidence="2" id="KW-1185">Reference proteome</keyword>
<gene>
    <name evidence="1" type="ORF">E2C01_046635</name>
</gene>
<dbReference type="Proteomes" id="UP000324222">
    <property type="component" value="Unassembled WGS sequence"/>
</dbReference>
<accession>A0A5B7G5C1</accession>
<evidence type="ECO:0000313" key="1">
    <source>
        <dbReference type="EMBL" id="MPC52759.1"/>
    </source>
</evidence>
<dbReference type="EMBL" id="VSRR010011126">
    <property type="protein sequence ID" value="MPC52759.1"/>
    <property type="molecule type" value="Genomic_DNA"/>
</dbReference>
<name>A0A5B7G5C1_PORTR</name>
<protein>
    <submittedName>
        <fullName evidence="1">Uncharacterized protein</fullName>
    </submittedName>
</protein>